<dbReference type="WBParaSite" id="Hba_11489">
    <property type="protein sequence ID" value="Hba_11489"/>
    <property type="gene ID" value="Hba_11489"/>
</dbReference>
<name>A0A1I7X221_HETBA</name>
<keyword evidence="1" id="KW-1185">Reference proteome</keyword>
<dbReference type="Proteomes" id="UP000095283">
    <property type="component" value="Unplaced"/>
</dbReference>
<organism evidence="1 2">
    <name type="scientific">Heterorhabditis bacteriophora</name>
    <name type="common">Entomopathogenic nematode worm</name>
    <dbReference type="NCBI Taxonomy" id="37862"/>
    <lineage>
        <taxon>Eukaryota</taxon>
        <taxon>Metazoa</taxon>
        <taxon>Ecdysozoa</taxon>
        <taxon>Nematoda</taxon>
        <taxon>Chromadorea</taxon>
        <taxon>Rhabditida</taxon>
        <taxon>Rhabditina</taxon>
        <taxon>Rhabditomorpha</taxon>
        <taxon>Strongyloidea</taxon>
        <taxon>Heterorhabditidae</taxon>
        <taxon>Heterorhabditis</taxon>
    </lineage>
</organism>
<reference evidence="2" key="1">
    <citation type="submission" date="2016-11" db="UniProtKB">
        <authorList>
            <consortium name="WormBaseParasite"/>
        </authorList>
    </citation>
    <scope>IDENTIFICATION</scope>
</reference>
<proteinExistence type="predicted"/>
<protein>
    <submittedName>
        <fullName evidence="2">CsbD family protein</fullName>
    </submittedName>
</protein>
<evidence type="ECO:0000313" key="1">
    <source>
        <dbReference type="Proteomes" id="UP000095283"/>
    </source>
</evidence>
<accession>A0A1I7X221</accession>
<sequence length="69" mass="7360">MAKNNPDLQLARLVTRLQSDRLGEAEGDGGRREWTGHMGDDYIDGMGDIGTTGNKAGAVAERLQTLSTA</sequence>
<evidence type="ECO:0000313" key="2">
    <source>
        <dbReference type="WBParaSite" id="Hba_11489"/>
    </source>
</evidence>
<dbReference type="AlphaFoldDB" id="A0A1I7X221"/>